<organism evidence="2">
    <name type="scientific">Alexandrium monilatum</name>
    <dbReference type="NCBI Taxonomy" id="311494"/>
    <lineage>
        <taxon>Eukaryota</taxon>
        <taxon>Sar</taxon>
        <taxon>Alveolata</taxon>
        <taxon>Dinophyceae</taxon>
        <taxon>Gonyaulacales</taxon>
        <taxon>Pyrocystaceae</taxon>
        <taxon>Alexandrium</taxon>
    </lineage>
</organism>
<gene>
    <name evidence="2" type="ORF">AMON00008_LOCUS57099</name>
</gene>
<feature type="compositionally biased region" description="Pro residues" evidence="1">
    <location>
        <begin position="158"/>
        <end position="177"/>
    </location>
</feature>
<sequence length="323" mass="34995">MAQAILAQAFRFKASAPVCFCCRLARMARVPPNVPPSSPDVRPCERMNESSCMSPEKLSRPQRRRRRLQLVAVAHGGPASSSSPPLPTSSSSSALPLSLQVLASKLDSIEMLIRTHFSEAPSYAFSWNADATPFTPFVPSADMHAYSDELFDCGTWPSPAPPSEEPLVPPLGVPPRLPGSEDQARDLPPPSSSFVSAAEEIRILRDVIAGLQSELFDQFGAMDSYLRVQRTEMGMPFHDAPASEFDQPSASSPSDPGPLALFKAELQECLRSAQSEAASKAQEAYAMNPGSQEIGWLEDQFYYILSDIQLMAGDSSAEQSACI</sequence>
<evidence type="ECO:0000313" key="2">
    <source>
        <dbReference type="EMBL" id="CAE4656828.1"/>
    </source>
</evidence>
<feature type="region of interest" description="Disordered" evidence="1">
    <location>
        <begin position="32"/>
        <end position="64"/>
    </location>
</feature>
<reference evidence="2" key="1">
    <citation type="submission" date="2021-01" db="EMBL/GenBank/DDBJ databases">
        <authorList>
            <person name="Corre E."/>
            <person name="Pelletier E."/>
            <person name="Niang G."/>
            <person name="Scheremetjew M."/>
            <person name="Finn R."/>
            <person name="Kale V."/>
            <person name="Holt S."/>
            <person name="Cochrane G."/>
            <person name="Meng A."/>
            <person name="Brown T."/>
            <person name="Cohen L."/>
        </authorList>
    </citation>
    <scope>NUCLEOTIDE SEQUENCE</scope>
    <source>
        <strain evidence="2">CCMP3105</strain>
    </source>
</reference>
<protein>
    <submittedName>
        <fullName evidence="2">Uncharacterized protein</fullName>
    </submittedName>
</protein>
<dbReference type="AlphaFoldDB" id="A0A7S4SVD7"/>
<proteinExistence type="predicted"/>
<evidence type="ECO:0000256" key="1">
    <source>
        <dbReference type="SAM" id="MobiDB-lite"/>
    </source>
</evidence>
<dbReference type="EMBL" id="HBNR01079961">
    <property type="protein sequence ID" value="CAE4656828.1"/>
    <property type="molecule type" value="Transcribed_RNA"/>
</dbReference>
<feature type="region of interest" description="Disordered" evidence="1">
    <location>
        <begin position="156"/>
        <end position="192"/>
    </location>
</feature>
<accession>A0A7S4SVD7</accession>
<name>A0A7S4SVD7_9DINO</name>